<dbReference type="Proteomes" id="UP001219568">
    <property type="component" value="Unassembled WGS sequence"/>
</dbReference>
<comment type="similarity">
    <text evidence="1">Belongs to the carbon-nitrogen hydrolase superfamily. NIT1/NIT2 family.</text>
</comment>
<dbReference type="GO" id="GO:1990904">
    <property type="term" value="C:ribonucleoprotein complex"/>
    <property type="evidence" value="ECO:0007669"/>
    <property type="project" value="UniProtKB-KW"/>
</dbReference>
<dbReference type="SUPFAM" id="SSF56317">
    <property type="entry name" value="Carbon-nitrogen hydrolase"/>
    <property type="match status" value="1"/>
</dbReference>
<evidence type="ECO:0000256" key="1">
    <source>
        <dbReference type="ARBA" id="ARBA00010613"/>
    </source>
</evidence>
<organism evidence="7 8">
    <name type="scientific">Penicillium canescens</name>
    <dbReference type="NCBI Taxonomy" id="5083"/>
    <lineage>
        <taxon>Eukaryota</taxon>
        <taxon>Fungi</taxon>
        <taxon>Dikarya</taxon>
        <taxon>Ascomycota</taxon>
        <taxon>Pezizomycotina</taxon>
        <taxon>Eurotiomycetes</taxon>
        <taxon>Eurotiomycetidae</taxon>
        <taxon>Eurotiales</taxon>
        <taxon>Aspergillaceae</taxon>
        <taxon>Penicillium</taxon>
    </lineage>
</organism>
<dbReference type="GO" id="GO:0006412">
    <property type="term" value="P:translation"/>
    <property type="evidence" value="ECO:0007669"/>
    <property type="project" value="InterPro"/>
</dbReference>
<evidence type="ECO:0000256" key="2">
    <source>
        <dbReference type="ARBA" id="ARBA00010808"/>
    </source>
</evidence>
<gene>
    <name evidence="7" type="ORF">N7460_001551</name>
</gene>
<dbReference type="InterPro" id="IPR023621">
    <property type="entry name" value="Ribosomal_eL31_dom_sf"/>
</dbReference>
<dbReference type="Gene3D" id="3.10.440.10">
    <property type="match status" value="1"/>
</dbReference>
<keyword evidence="3" id="KW-0378">Hydrolase</keyword>
<dbReference type="GO" id="GO:0003735">
    <property type="term" value="F:structural constituent of ribosome"/>
    <property type="evidence" value="ECO:0007669"/>
    <property type="project" value="InterPro"/>
</dbReference>
<dbReference type="AlphaFoldDB" id="A0AAD6II47"/>
<dbReference type="InterPro" id="IPR036526">
    <property type="entry name" value="C-N_Hydrolase_sf"/>
</dbReference>
<evidence type="ECO:0000256" key="5">
    <source>
        <dbReference type="ARBA" id="ARBA00023274"/>
    </source>
</evidence>
<dbReference type="GO" id="GO:0005840">
    <property type="term" value="C:ribosome"/>
    <property type="evidence" value="ECO:0007669"/>
    <property type="project" value="UniProtKB-KW"/>
</dbReference>
<dbReference type="GO" id="GO:0006541">
    <property type="term" value="P:glutamine metabolic process"/>
    <property type="evidence" value="ECO:0007669"/>
    <property type="project" value="TreeGrafter"/>
</dbReference>
<keyword evidence="8" id="KW-1185">Reference proteome</keyword>
<proteinExistence type="inferred from homology"/>
<keyword evidence="4" id="KW-0689">Ribosomal protein</keyword>
<dbReference type="SMART" id="SM01380">
    <property type="entry name" value="Ribosomal_L31e"/>
    <property type="match status" value="1"/>
</dbReference>
<comment type="caution">
    <text evidence="7">The sequence shown here is derived from an EMBL/GenBank/DDBJ whole genome shotgun (WGS) entry which is preliminary data.</text>
</comment>
<feature type="domain" description="CN hydrolase" evidence="6">
    <location>
        <begin position="9"/>
        <end position="264"/>
    </location>
</feature>
<dbReference type="FunFam" id="3.60.110.10:FF:000002">
    <property type="entry name" value="Nitrilase family member 2"/>
    <property type="match status" value="1"/>
</dbReference>
<comment type="similarity">
    <text evidence="2">Belongs to the eukaryotic ribosomal protein eL31 family.</text>
</comment>
<dbReference type="PROSITE" id="PS50263">
    <property type="entry name" value="CN_HYDROLASE"/>
    <property type="match status" value="1"/>
</dbReference>
<evidence type="ECO:0000313" key="7">
    <source>
        <dbReference type="EMBL" id="KAJ6051017.1"/>
    </source>
</evidence>
<dbReference type="PROSITE" id="PS01227">
    <property type="entry name" value="UPF0012"/>
    <property type="match status" value="1"/>
</dbReference>
<dbReference type="InterPro" id="IPR000054">
    <property type="entry name" value="Ribosomal_eL31"/>
</dbReference>
<evidence type="ECO:0000256" key="3">
    <source>
        <dbReference type="ARBA" id="ARBA00022801"/>
    </source>
</evidence>
<dbReference type="FunFam" id="3.10.440.10:FF:000001">
    <property type="entry name" value="60S ribosomal protein L31"/>
    <property type="match status" value="1"/>
</dbReference>
<dbReference type="GO" id="GO:0006107">
    <property type="term" value="P:oxaloacetate metabolic process"/>
    <property type="evidence" value="ECO:0007669"/>
    <property type="project" value="TreeGrafter"/>
</dbReference>
<dbReference type="Pfam" id="PF01198">
    <property type="entry name" value="Ribosomal_L31e"/>
    <property type="match status" value="1"/>
</dbReference>
<dbReference type="GO" id="GO:0050152">
    <property type="term" value="F:omega-amidase activity"/>
    <property type="evidence" value="ECO:0007669"/>
    <property type="project" value="TreeGrafter"/>
</dbReference>
<dbReference type="InterPro" id="IPR001110">
    <property type="entry name" value="UPF0012_CS"/>
</dbReference>
<dbReference type="Gene3D" id="3.60.110.10">
    <property type="entry name" value="Carbon-nitrogen hydrolase"/>
    <property type="match status" value="1"/>
</dbReference>
<reference evidence="7" key="1">
    <citation type="journal article" date="2023" name="IMA Fungus">
        <title>Comparative genomic study of the Penicillium genus elucidates a diverse pangenome and 15 lateral gene transfer events.</title>
        <authorList>
            <person name="Petersen C."/>
            <person name="Sorensen T."/>
            <person name="Nielsen M.R."/>
            <person name="Sondergaard T.E."/>
            <person name="Sorensen J.L."/>
            <person name="Fitzpatrick D.A."/>
            <person name="Frisvad J.C."/>
            <person name="Nielsen K.L."/>
        </authorList>
    </citation>
    <scope>NUCLEOTIDE SEQUENCE</scope>
    <source>
        <strain evidence="7">IBT 15450</strain>
    </source>
</reference>
<protein>
    <recommendedName>
        <fullName evidence="6">CN hydrolase domain-containing protein</fullName>
    </recommendedName>
</protein>
<dbReference type="GO" id="GO:0005739">
    <property type="term" value="C:mitochondrion"/>
    <property type="evidence" value="ECO:0007669"/>
    <property type="project" value="TreeGrafter"/>
</dbReference>
<evidence type="ECO:0000259" key="6">
    <source>
        <dbReference type="PROSITE" id="PS50263"/>
    </source>
</evidence>
<keyword evidence="5" id="KW-0687">Ribonucleoprotein</keyword>
<evidence type="ECO:0000313" key="8">
    <source>
        <dbReference type="Proteomes" id="UP001219568"/>
    </source>
</evidence>
<reference evidence="7" key="2">
    <citation type="submission" date="2023-01" db="EMBL/GenBank/DDBJ databases">
        <authorList>
            <person name="Petersen C."/>
        </authorList>
    </citation>
    <scope>NUCLEOTIDE SEQUENCE</scope>
    <source>
        <strain evidence="7">IBT 15450</strain>
    </source>
</reference>
<dbReference type="SUPFAM" id="SSF54575">
    <property type="entry name" value="Ribosomal protein L31e"/>
    <property type="match status" value="1"/>
</dbReference>
<dbReference type="InterPro" id="IPR045254">
    <property type="entry name" value="Nit1/2_C-N_Hydrolase"/>
</dbReference>
<dbReference type="PANTHER" id="PTHR23088">
    <property type="entry name" value="NITRILASE-RELATED"/>
    <property type="match status" value="1"/>
</dbReference>
<dbReference type="Pfam" id="PF00795">
    <property type="entry name" value="CN_hydrolase"/>
    <property type="match status" value="1"/>
</dbReference>
<dbReference type="InterPro" id="IPR003010">
    <property type="entry name" value="C-N_Hydrolase"/>
</dbReference>
<dbReference type="GO" id="GO:0006528">
    <property type="term" value="P:asparagine metabolic process"/>
    <property type="evidence" value="ECO:0007669"/>
    <property type="project" value="TreeGrafter"/>
</dbReference>
<dbReference type="PANTHER" id="PTHR23088:SF30">
    <property type="entry name" value="OMEGA-AMIDASE NIT2"/>
    <property type="match status" value="1"/>
</dbReference>
<accession>A0AAD6II47</accession>
<dbReference type="CDD" id="cd00463">
    <property type="entry name" value="Ribosomal_L31e"/>
    <property type="match status" value="1"/>
</dbReference>
<dbReference type="EMBL" id="JAQJZL010000002">
    <property type="protein sequence ID" value="KAJ6051017.1"/>
    <property type="molecule type" value="Genomic_DNA"/>
</dbReference>
<name>A0AAD6II47_PENCN</name>
<dbReference type="CDD" id="cd07572">
    <property type="entry name" value="nit"/>
    <property type="match status" value="1"/>
</dbReference>
<sequence length="424" mass="46705">MTTFLKQPLKLALVQLASGADKAMNLSNARSKVLEAAKAGARLIVLPECFNSPYGTSFFPKYAETLHPSPPTKEQSPSFHALSAIAVEANAYLVGGSIPELEPSTKKYYNTSLVFSPSGALIGTHRKTHLFDIDIPGKIRFKESDVLSPGNQLTVIDLPDYGKIGLAICYDIRFPEAAMIAARKGALLLVYPGAFNTTTGPLHWSLLGRARAVDNQSYVALCSPARDLDASYHAYGHSLVADPSANILSEAEEKETIVYADLTNDAVANIRGSIPIYTQRRFDLYPDRTFASDHHPTSTNPFKMSNVKSGNKRSAIADVVSREYTINLHKRCHGVSFKKRAPRAIKEIRAFAEQAMGTKDVRVDPQLNKKVWEAGIKGVPFRLRVRISRKRNDEENAKERLYSHVQAVNVKDPKGLHTTTVDDA</sequence>
<evidence type="ECO:0000256" key="4">
    <source>
        <dbReference type="ARBA" id="ARBA00022980"/>
    </source>
</evidence>